<proteinExistence type="predicted"/>
<feature type="domain" description="Response regulatory" evidence="3">
    <location>
        <begin position="6"/>
        <end position="119"/>
    </location>
</feature>
<evidence type="ECO:0000256" key="2">
    <source>
        <dbReference type="PROSITE-ProRule" id="PRU00169"/>
    </source>
</evidence>
<feature type="modified residue" description="4-aspartylphosphate" evidence="2">
    <location>
        <position position="54"/>
    </location>
</feature>
<dbReference type="InterPro" id="IPR011006">
    <property type="entry name" value="CheY-like_superfamily"/>
</dbReference>
<dbReference type="InterPro" id="IPR001789">
    <property type="entry name" value="Sig_transdc_resp-reg_receiver"/>
</dbReference>
<dbReference type="EMBL" id="JGYV01000005">
    <property type="protein sequence ID" value="KFI64262.1"/>
    <property type="molecule type" value="Genomic_DNA"/>
</dbReference>
<comment type="caution">
    <text evidence="4">The sequence shown here is derived from an EMBL/GenBank/DDBJ whole genome shotgun (WGS) entry which is preliminary data.</text>
</comment>
<dbReference type="Proteomes" id="UP000029067">
    <property type="component" value="Unassembled WGS sequence"/>
</dbReference>
<keyword evidence="2" id="KW-0597">Phosphoprotein</keyword>
<evidence type="ECO:0000313" key="5">
    <source>
        <dbReference type="Proteomes" id="UP000029067"/>
    </source>
</evidence>
<protein>
    <submittedName>
        <fullName evidence="4">Two component transcriptional regulator, LuxR family</fullName>
    </submittedName>
</protein>
<dbReference type="PROSITE" id="PS50110">
    <property type="entry name" value="RESPONSE_REGULATORY"/>
    <property type="match status" value="1"/>
</dbReference>
<dbReference type="CDD" id="cd00156">
    <property type="entry name" value="REC"/>
    <property type="match status" value="1"/>
</dbReference>
<reference evidence="4 5" key="1">
    <citation type="submission" date="2014-03" db="EMBL/GenBank/DDBJ databases">
        <title>Genomics of Bifidobacteria.</title>
        <authorList>
            <person name="Ventura M."/>
            <person name="Milani C."/>
            <person name="Lugli G.A."/>
        </authorList>
    </citation>
    <scope>NUCLEOTIDE SEQUENCE [LARGE SCALE GENOMIC DNA]</scope>
    <source>
        <strain evidence="4 5">LMG 10738</strain>
    </source>
</reference>
<dbReference type="OrthoDB" id="5242883at2"/>
<dbReference type="eggNOG" id="COG2197">
    <property type="taxonomic scope" value="Bacteria"/>
</dbReference>
<dbReference type="PROSITE" id="PS00622">
    <property type="entry name" value="HTH_LUXR_1"/>
    <property type="match status" value="1"/>
</dbReference>
<dbReference type="Pfam" id="PF00072">
    <property type="entry name" value="Response_reg"/>
    <property type="match status" value="1"/>
</dbReference>
<gene>
    <name evidence="4" type="ORF">BCUN_2127</name>
</gene>
<dbReference type="STRING" id="1688.BCUN_2127"/>
<sequence>MATRQLVSIVENDHFTGEFLVKFLRKNNYEVRLYVGTEPDIVARCAEGDLVLMDMGLGLLTGPQLCRRLRLENGTVPVLGMTSFEINYYMRDLRAAGAQGLMYKEELDQLLDSLAQLSEGRPYDGWEMPEEAHERVVREAEEKAQLTLQEEKVLNGYRLSGGDTSSVGSFLHIASSTVRKHLQAIRAKLGMGTNHDLLSDDSATGYQENR</sequence>
<dbReference type="Gene3D" id="3.40.50.2300">
    <property type="match status" value="1"/>
</dbReference>
<evidence type="ECO:0000259" key="3">
    <source>
        <dbReference type="PROSITE" id="PS50110"/>
    </source>
</evidence>
<dbReference type="SUPFAM" id="SSF52172">
    <property type="entry name" value="CheY-like"/>
    <property type="match status" value="1"/>
</dbReference>
<dbReference type="Gene3D" id="1.10.10.10">
    <property type="entry name" value="Winged helix-like DNA-binding domain superfamily/Winged helix DNA-binding domain"/>
    <property type="match status" value="1"/>
</dbReference>
<dbReference type="GO" id="GO:0006355">
    <property type="term" value="P:regulation of DNA-templated transcription"/>
    <property type="evidence" value="ECO:0007669"/>
    <property type="project" value="InterPro"/>
</dbReference>
<keyword evidence="1" id="KW-0238">DNA-binding</keyword>
<dbReference type="RefSeq" id="WP_051920766.1">
    <property type="nucleotide sequence ID" value="NZ_JGYV01000005.1"/>
</dbReference>
<name>A0A087AZR2_9BIFI</name>
<organism evidence="4 5">
    <name type="scientific">Bifidobacterium cuniculi</name>
    <dbReference type="NCBI Taxonomy" id="1688"/>
    <lineage>
        <taxon>Bacteria</taxon>
        <taxon>Bacillati</taxon>
        <taxon>Actinomycetota</taxon>
        <taxon>Actinomycetes</taxon>
        <taxon>Bifidobacteriales</taxon>
        <taxon>Bifidobacteriaceae</taxon>
        <taxon>Bifidobacterium</taxon>
    </lineage>
</organism>
<dbReference type="GO" id="GO:0000160">
    <property type="term" value="P:phosphorelay signal transduction system"/>
    <property type="evidence" value="ECO:0007669"/>
    <property type="project" value="InterPro"/>
</dbReference>
<dbReference type="SUPFAM" id="SSF46894">
    <property type="entry name" value="C-terminal effector domain of the bipartite response regulators"/>
    <property type="match status" value="1"/>
</dbReference>
<dbReference type="GO" id="GO:0003677">
    <property type="term" value="F:DNA binding"/>
    <property type="evidence" value="ECO:0007669"/>
    <property type="project" value="UniProtKB-KW"/>
</dbReference>
<dbReference type="InterPro" id="IPR016032">
    <property type="entry name" value="Sig_transdc_resp-reg_C-effctor"/>
</dbReference>
<dbReference type="InterPro" id="IPR000792">
    <property type="entry name" value="Tscrpt_reg_LuxR_C"/>
</dbReference>
<evidence type="ECO:0000256" key="1">
    <source>
        <dbReference type="ARBA" id="ARBA00023125"/>
    </source>
</evidence>
<evidence type="ECO:0000313" key="4">
    <source>
        <dbReference type="EMBL" id="KFI64262.1"/>
    </source>
</evidence>
<accession>A0A087AZR2</accession>
<keyword evidence="5" id="KW-1185">Reference proteome</keyword>
<dbReference type="InterPro" id="IPR036388">
    <property type="entry name" value="WH-like_DNA-bd_sf"/>
</dbReference>
<dbReference type="SMART" id="SM00448">
    <property type="entry name" value="REC"/>
    <property type="match status" value="1"/>
</dbReference>
<dbReference type="AlphaFoldDB" id="A0A087AZR2"/>